<accession>A0A1I4JDM9</accession>
<proteinExistence type="predicted"/>
<dbReference type="Proteomes" id="UP000199607">
    <property type="component" value="Unassembled WGS sequence"/>
</dbReference>
<sequence>MGMTTVYRFRPMENLLNRYHELENQELVLSSPRDFNDPIEGYQDVFWEGDEVLWENLLRHYLLNLLSAANTCLIFDDDGFDDYAIQPELTRDSLPTDEYRELFDSVCQSFFHERGFARVPSSLASLPEPLRRKSLQLVLSALHFPALASVLDILRDSNIIPETLFEVPNSADPDTVLEILDSLSAVMDDEDETQWLESMASHVGSHKSHAFLQQALQTGADELELHMKKKILLFASFPGRYVREVCDSLIHPNWHTLCFARECTNPSMWATYADEHRGAALMFRTDSQSDGAWSELNVNGRTGWQGSEPIFDQIQASLYAVDYESPPPQVNFFKFLGNLPRPTLESAWHSTADGETSPIVDEILEDEESWRDDLWDHFRSMTTTKLEQWEHEQEIRMVLPDLLDSEGPRRKVTFDLSQLAGVVFGLRTCLEDRFEVMRILSESSQDGDSPPVEFYEMVFDGTSFRKVKLGV</sequence>
<keyword evidence="2" id="KW-1185">Reference proteome</keyword>
<gene>
    <name evidence="1" type="ORF">SAMN04487950_4489</name>
</gene>
<dbReference type="AlphaFoldDB" id="A0A1I4JDM9"/>
<reference evidence="2" key="1">
    <citation type="submission" date="2016-10" db="EMBL/GenBank/DDBJ databases">
        <authorList>
            <person name="Varghese N."/>
            <person name="Submissions S."/>
        </authorList>
    </citation>
    <scope>NUCLEOTIDE SEQUENCE [LARGE SCALE GENOMIC DNA]</scope>
    <source>
        <strain evidence="2">CGMCC 1.7738</strain>
    </source>
</reference>
<organism evidence="1 2">
    <name type="scientific">Halogranum rubrum</name>
    <dbReference type="NCBI Taxonomy" id="553466"/>
    <lineage>
        <taxon>Archaea</taxon>
        <taxon>Methanobacteriati</taxon>
        <taxon>Methanobacteriota</taxon>
        <taxon>Stenosarchaea group</taxon>
        <taxon>Halobacteria</taxon>
        <taxon>Halobacteriales</taxon>
        <taxon>Haloferacaceae</taxon>
    </lineage>
</organism>
<dbReference type="STRING" id="553466.SAMN04487950_4489"/>
<name>A0A1I4JDM9_9EURY</name>
<dbReference type="EMBL" id="FOTC01000010">
    <property type="protein sequence ID" value="SFL64644.1"/>
    <property type="molecule type" value="Genomic_DNA"/>
</dbReference>
<evidence type="ECO:0000313" key="2">
    <source>
        <dbReference type="Proteomes" id="UP000199607"/>
    </source>
</evidence>
<evidence type="ECO:0000313" key="1">
    <source>
        <dbReference type="EMBL" id="SFL64644.1"/>
    </source>
</evidence>
<evidence type="ECO:0008006" key="3">
    <source>
        <dbReference type="Google" id="ProtNLM"/>
    </source>
</evidence>
<protein>
    <recommendedName>
        <fullName evidence="3">DUF2971 domain-containing protein</fullName>
    </recommendedName>
</protein>